<dbReference type="Gene3D" id="1.10.260.40">
    <property type="entry name" value="lambda repressor-like DNA-binding domains"/>
    <property type="match status" value="1"/>
</dbReference>
<dbReference type="AlphaFoldDB" id="A0A168MIR6"/>
<keyword evidence="1" id="KW-0238">DNA-binding</keyword>
<dbReference type="PROSITE" id="PS50943">
    <property type="entry name" value="HTH_CROC1"/>
    <property type="match status" value="1"/>
</dbReference>
<dbReference type="GO" id="GO:0003677">
    <property type="term" value="F:DNA binding"/>
    <property type="evidence" value="ECO:0007669"/>
    <property type="project" value="UniProtKB-KW"/>
</dbReference>
<proteinExistence type="predicted"/>
<dbReference type="SUPFAM" id="SSF47413">
    <property type="entry name" value="lambda repressor-like DNA-binding domains"/>
    <property type="match status" value="1"/>
</dbReference>
<dbReference type="PANTHER" id="PTHR46558">
    <property type="entry name" value="TRACRIPTIONAL REGULATORY PROTEIN-RELATED-RELATED"/>
    <property type="match status" value="1"/>
</dbReference>
<dbReference type="Pfam" id="PF01381">
    <property type="entry name" value="HTH_3"/>
    <property type="match status" value="1"/>
</dbReference>
<sequence>MDNKTKLNNHLKVARAELNISQEQLANIAGVSRQTISSIETGQYCPTAKLALILSKCLQKKFEDLFYLEEEE</sequence>
<name>A0A168MIR6_9CLOT</name>
<dbReference type="InterPro" id="IPR001387">
    <property type="entry name" value="Cro/C1-type_HTH"/>
</dbReference>
<feature type="domain" description="HTH cro/C1-type" evidence="2">
    <location>
        <begin position="11"/>
        <end position="65"/>
    </location>
</feature>
<dbReference type="RefSeq" id="WP_063556037.1">
    <property type="nucleotide sequence ID" value="NZ_LITT01000035.1"/>
</dbReference>
<comment type="caution">
    <text evidence="3">The sequence shown here is derived from an EMBL/GenBank/DDBJ whole genome shotgun (WGS) entry which is preliminary data.</text>
</comment>
<dbReference type="InterPro" id="IPR010982">
    <property type="entry name" value="Lambda_DNA-bd_dom_sf"/>
</dbReference>
<reference evidence="3 4" key="1">
    <citation type="journal article" date="2015" name="Biotechnol. Bioeng.">
        <title>Genome sequence and phenotypic characterization of Caulobacter segnis.</title>
        <authorList>
            <person name="Patel S."/>
            <person name="Fletcher B."/>
            <person name="Scott D.C."/>
            <person name="Ely B."/>
        </authorList>
    </citation>
    <scope>NUCLEOTIDE SEQUENCE [LARGE SCALE GENOMIC DNA]</scope>
    <source>
        <strain evidence="3 4">ERI-2</strain>
    </source>
</reference>
<gene>
    <name evidence="3" type="ORF">WY13_02646</name>
</gene>
<evidence type="ECO:0000256" key="1">
    <source>
        <dbReference type="ARBA" id="ARBA00023125"/>
    </source>
</evidence>
<evidence type="ECO:0000259" key="2">
    <source>
        <dbReference type="PROSITE" id="PS50943"/>
    </source>
</evidence>
<dbReference type="OrthoDB" id="6386941at2"/>
<protein>
    <recommendedName>
        <fullName evidence="2">HTH cro/C1-type domain-containing protein</fullName>
    </recommendedName>
</protein>
<dbReference type="SMART" id="SM00530">
    <property type="entry name" value="HTH_XRE"/>
    <property type="match status" value="1"/>
</dbReference>
<evidence type="ECO:0000313" key="3">
    <source>
        <dbReference type="EMBL" id="OAA84747.1"/>
    </source>
</evidence>
<evidence type="ECO:0000313" key="4">
    <source>
        <dbReference type="Proteomes" id="UP000077407"/>
    </source>
</evidence>
<dbReference type="PATRIC" id="fig|1538.10.peg.2542"/>
<dbReference type="PANTHER" id="PTHR46558:SF3">
    <property type="entry name" value="TRANSCRIPTIONAL REGULATOR"/>
    <property type="match status" value="1"/>
</dbReference>
<dbReference type="CDD" id="cd00093">
    <property type="entry name" value="HTH_XRE"/>
    <property type="match status" value="1"/>
</dbReference>
<accession>A0A168MIR6</accession>
<dbReference type="Proteomes" id="UP000077407">
    <property type="component" value="Unassembled WGS sequence"/>
</dbReference>
<organism evidence="3 4">
    <name type="scientific">Clostridium ljungdahlii</name>
    <dbReference type="NCBI Taxonomy" id="1538"/>
    <lineage>
        <taxon>Bacteria</taxon>
        <taxon>Bacillati</taxon>
        <taxon>Bacillota</taxon>
        <taxon>Clostridia</taxon>
        <taxon>Eubacteriales</taxon>
        <taxon>Clostridiaceae</taxon>
        <taxon>Clostridium</taxon>
    </lineage>
</organism>
<dbReference type="EMBL" id="LITT01000035">
    <property type="protein sequence ID" value="OAA84747.1"/>
    <property type="molecule type" value="Genomic_DNA"/>
</dbReference>